<gene>
    <name evidence="1" type="ORF">HICCMSTLAB_LOCUS5363</name>
</gene>
<sequence length="189" mass="22054">MASVQNKNIFYNVNLTSEYDPDKRKIAVLFADQPVLADDKRTLIRGIAQMAYEEVLGYNEANQIKKLSQNISDTNYSKCFMPTFKGKKIKAPCYTLNDTSYSSCMYSLTDYTFSQYNNLLNYLIYHTKRSKEKVVLVGVLSRSNKPSISVHGRVVPLEFENIDDLYKNVRRKLRQWFDDNPNPRIYPLY</sequence>
<dbReference type="Proteomes" id="UP000786811">
    <property type="component" value="Unassembled WGS sequence"/>
</dbReference>
<name>A0A8J2HDH9_COTCN</name>
<accession>A0A8J2HDH9</accession>
<organism evidence="1 2">
    <name type="scientific">Cotesia congregata</name>
    <name type="common">Parasitoid wasp</name>
    <name type="synonym">Apanteles congregatus</name>
    <dbReference type="NCBI Taxonomy" id="51543"/>
    <lineage>
        <taxon>Eukaryota</taxon>
        <taxon>Metazoa</taxon>
        <taxon>Ecdysozoa</taxon>
        <taxon>Arthropoda</taxon>
        <taxon>Hexapoda</taxon>
        <taxon>Insecta</taxon>
        <taxon>Pterygota</taxon>
        <taxon>Neoptera</taxon>
        <taxon>Endopterygota</taxon>
        <taxon>Hymenoptera</taxon>
        <taxon>Apocrita</taxon>
        <taxon>Ichneumonoidea</taxon>
        <taxon>Braconidae</taxon>
        <taxon>Microgastrinae</taxon>
        <taxon>Cotesia</taxon>
    </lineage>
</organism>
<dbReference type="OrthoDB" id="10395009at2759"/>
<keyword evidence="2" id="KW-1185">Reference proteome</keyword>
<evidence type="ECO:0000313" key="1">
    <source>
        <dbReference type="EMBL" id="CAG5089751.1"/>
    </source>
</evidence>
<reference evidence="1" key="1">
    <citation type="submission" date="2021-04" db="EMBL/GenBank/DDBJ databases">
        <authorList>
            <person name="Chebbi M.A.C M."/>
        </authorList>
    </citation>
    <scope>NUCLEOTIDE SEQUENCE</scope>
</reference>
<dbReference type="AlphaFoldDB" id="A0A8J2HDH9"/>
<comment type="caution">
    <text evidence="1">The sequence shown here is derived from an EMBL/GenBank/DDBJ whole genome shotgun (WGS) entry which is preliminary data.</text>
</comment>
<dbReference type="EMBL" id="CAJNRD030001119">
    <property type="protein sequence ID" value="CAG5089751.1"/>
    <property type="molecule type" value="Genomic_DNA"/>
</dbReference>
<evidence type="ECO:0000313" key="2">
    <source>
        <dbReference type="Proteomes" id="UP000786811"/>
    </source>
</evidence>
<protein>
    <submittedName>
        <fullName evidence="1">Uncharacterized protein</fullName>
    </submittedName>
</protein>
<proteinExistence type="predicted"/>